<dbReference type="EMBL" id="JAQMWT010000135">
    <property type="protein sequence ID" value="KAJ8609690.1"/>
    <property type="molecule type" value="Genomic_DNA"/>
</dbReference>
<name>A0AAD7UKF5_9STRA</name>
<organism evidence="7 8">
    <name type="scientific">Chrysophaeum taylorii</name>
    <dbReference type="NCBI Taxonomy" id="2483200"/>
    <lineage>
        <taxon>Eukaryota</taxon>
        <taxon>Sar</taxon>
        <taxon>Stramenopiles</taxon>
        <taxon>Ochrophyta</taxon>
        <taxon>Pelagophyceae</taxon>
        <taxon>Pelagomonadales</taxon>
        <taxon>Pelagomonadaceae</taxon>
        <taxon>Chrysophaeum</taxon>
    </lineage>
</organism>
<feature type="region of interest" description="Disordered" evidence="6">
    <location>
        <begin position="351"/>
        <end position="401"/>
    </location>
</feature>
<gene>
    <name evidence="7" type="ORF">CTAYLR_009394</name>
</gene>
<dbReference type="InterPro" id="IPR044640">
    <property type="entry name" value="RU2A"/>
</dbReference>
<dbReference type="GO" id="GO:0000398">
    <property type="term" value="P:mRNA splicing, via spliceosome"/>
    <property type="evidence" value="ECO:0007669"/>
    <property type="project" value="InterPro"/>
</dbReference>
<feature type="compositionally biased region" description="Polar residues" evidence="6">
    <location>
        <begin position="1284"/>
        <end position="1293"/>
    </location>
</feature>
<comment type="caution">
    <text evidence="7">The sequence shown here is derived from an EMBL/GenBank/DDBJ whole genome shotgun (WGS) entry which is preliminary data.</text>
</comment>
<dbReference type="PANTHER" id="PTHR10552:SF6">
    <property type="entry name" value="U2 SMALL NUCLEAR RIBONUCLEOPROTEIN A"/>
    <property type="match status" value="1"/>
</dbReference>
<dbReference type="PROSITE" id="PS51450">
    <property type="entry name" value="LRR"/>
    <property type="match status" value="1"/>
</dbReference>
<dbReference type="PANTHER" id="PTHR10552">
    <property type="entry name" value="U2 SMALL NUCLEAR RIBONUCLEOPROTEIN A"/>
    <property type="match status" value="1"/>
</dbReference>
<feature type="region of interest" description="Disordered" evidence="6">
    <location>
        <begin position="28"/>
        <end position="55"/>
    </location>
</feature>
<evidence type="ECO:0000256" key="2">
    <source>
        <dbReference type="ARBA" id="ARBA00022614"/>
    </source>
</evidence>
<keyword evidence="4" id="KW-0539">Nucleus</keyword>
<dbReference type="GO" id="GO:0005634">
    <property type="term" value="C:nucleus"/>
    <property type="evidence" value="ECO:0007669"/>
    <property type="project" value="UniProtKB-SubCell"/>
</dbReference>
<feature type="region of interest" description="Disordered" evidence="6">
    <location>
        <begin position="622"/>
        <end position="642"/>
    </location>
</feature>
<evidence type="ECO:0000256" key="1">
    <source>
        <dbReference type="ARBA" id="ARBA00004123"/>
    </source>
</evidence>
<evidence type="ECO:0000256" key="4">
    <source>
        <dbReference type="ARBA" id="ARBA00023242"/>
    </source>
</evidence>
<evidence type="ECO:0000256" key="3">
    <source>
        <dbReference type="ARBA" id="ARBA00022737"/>
    </source>
</evidence>
<keyword evidence="8" id="KW-1185">Reference proteome</keyword>
<accession>A0AAD7UKF5</accession>
<evidence type="ECO:0000313" key="7">
    <source>
        <dbReference type="EMBL" id="KAJ8609690.1"/>
    </source>
</evidence>
<dbReference type="Pfam" id="PF14580">
    <property type="entry name" value="LRR_9"/>
    <property type="match status" value="1"/>
</dbReference>
<protein>
    <submittedName>
        <fullName evidence="7">Uncharacterized protein</fullName>
    </submittedName>
</protein>
<evidence type="ECO:0000256" key="5">
    <source>
        <dbReference type="ARBA" id="ARBA00024196"/>
    </source>
</evidence>
<comment type="subcellular location">
    <subcellularLocation>
        <location evidence="1">Nucleus</location>
    </subcellularLocation>
</comment>
<keyword evidence="2" id="KW-0433">Leucine-rich repeat</keyword>
<dbReference type="InterPro" id="IPR001611">
    <property type="entry name" value="Leu-rich_rpt"/>
</dbReference>
<dbReference type="InterPro" id="IPR032675">
    <property type="entry name" value="LRR_dom_sf"/>
</dbReference>
<comment type="similarity">
    <text evidence="5">Belongs to the U2 small nuclear ribonucleoprotein A family.</text>
</comment>
<proteinExistence type="inferred from homology"/>
<sequence length="1308" mass="146233">MAAAAAAEVAASYHDQYVRRRHLASQQAEEIQDVVGGSSKKESTAEIPTKGPSTVRKPWRWYQQQIWRARRGKSRPTKFTLGEAMVRFGWKDKTVRVVGKFVTEISEIPTTTSASTLLASNNSIASLGDIGQLGMLRTLSLANNCIEYLEDLDPLSLLPALECLSLDGNAVCWVPGYRSYALSVARGLRRLDGKPVEDSELRTAGAIVRRDLATYRELAAREDAERALSVFSRLGPVHLDLMDFFSIEAPPRDLDLMQRDAARHLALSIAARRGRQPTTDDVLEPLANILQRAYHQALAACEISLSPGRTQPLRLLLRTKLQLDQLELRDTLPPQQTDPDLLEARNHHAEDEDIPLPAAGTPPPRSPVVATDRRVGRRANLTVDDTPDDDQNEREEVSASYLRPSSAVEVARAALRDGASVRLERSAESLEVLAQRAAAWTRHPGGGVSFESTTYDDENEEPTTIAGLQARVVRTRRQTRKLRELSVGLERRLEEGERMRREMESWEPENDALADGEVLARLEPRFGEARARKAARLLAEKTRAAKLAAVVSKADESAAREADARGRAAEIARTVETRRTSLDMWRSRARAATQSLEAARAASAVAMARRARALVELGDRTRGPFSCDSSSSSSSDDDLPSDSRELDAFLRLAKTAGGSNKMTYPLLARRVFSHWVHTTRVVRRARASRMRATISRWRDSVIFFKNWRALRDRRRLSSTRAALIILRRHARRRRRHQASTAAELVAVVDAALRKRDARLAVRTWAIVVARRPPRQGSTTLAKVPLPRRKKCAANSWWVNVRLARVGLQAIALEAARRKRLLSAAYGAVRVDAETRRARRSLAKWRRLTCLAKAMRLLEDGRQQRGVAFDAWRRWSVEIERERAKVAKALEWYFRTLLSKFLTLWRRIAKRARARRRFRDVCDTAAHGRLKIETELRLTQLNRDKARRDLVSEWATEKRRCWLARTTRAWAAAAWRTKMGRWRLAVLLRLKGRAQLFVAYSRWAAAASDATKRHLAARAEILRDAIASNNAQRQKANRVVAEHAASSRRLALLSRQLEASLADLSATNAATRAARLESSLANRELADATRLTEARARRTIQASADLRRLNSRLAQAEKAEREGSARILRDAKRDLDVATEARMRNVDNARDARLDEAAANKDQVKGVLEGTTVVREQISEAQARARELKLEVCQLEERKTRLTESRRRLELHLRSATKAHSKTLARLRRDFNAMSAELEVDEKATAQIARVVGASLADLDETPLGDGPPLPKVVAAAAAAAAHSGSPSDTTRTMAASMAPQAESAGVEA</sequence>
<dbReference type="Gene3D" id="3.80.10.10">
    <property type="entry name" value="Ribonuclease Inhibitor"/>
    <property type="match status" value="1"/>
</dbReference>
<feature type="region of interest" description="Disordered" evidence="6">
    <location>
        <begin position="1281"/>
        <end position="1308"/>
    </location>
</feature>
<evidence type="ECO:0000313" key="8">
    <source>
        <dbReference type="Proteomes" id="UP001230188"/>
    </source>
</evidence>
<dbReference type="SUPFAM" id="SSF52058">
    <property type="entry name" value="L domain-like"/>
    <property type="match status" value="1"/>
</dbReference>
<reference evidence="7" key="1">
    <citation type="submission" date="2023-01" db="EMBL/GenBank/DDBJ databases">
        <title>Metagenome sequencing of chrysophaentin producing Chrysophaeum taylorii.</title>
        <authorList>
            <person name="Davison J."/>
            <person name="Bewley C."/>
        </authorList>
    </citation>
    <scope>NUCLEOTIDE SEQUENCE</scope>
    <source>
        <strain evidence="7">NIES-1699</strain>
    </source>
</reference>
<dbReference type="Proteomes" id="UP001230188">
    <property type="component" value="Unassembled WGS sequence"/>
</dbReference>
<evidence type="ECO:0000256" key="6">
    <source>
        <dbReference type="SAM" id="MobiDB-lite"/>
    </source>
</evidence>
<keyword evidence="3" id="KW-0677">Repeat</keyword>
<dbReference type="GO" id="GO:0030620">
    <property type="term" value="F:U2 snRNA binding"/>
    <property type="evidence" value="ECO:0007669"/>
    <property type="project" value="InterPro"/>
</dbReference>